<sequence length="37" mass="4414">MEALVDRLGRTEYDRAYRQGVDMTRQEAIDRLTKLRS</sequence>
<protein>
    <submittedName>
        <fullName evidence="1">Uncharacterized protein</fullName>
    </submittedName>
</protein>
<organism evidence="1 2">
    <name type="scientific">Nonomuraea africana</name>
    <dbReference type="NCBI Taxonomy" id="46171"/>
    <lineage>
        <taxon>Bacteria</taxon>
        <taxon>Bacillati</taxon>
        <taxon>Actinomycetota</taxon>
        <taxon>Actinomycetes</taxon>
        <taxon>Streptosporangiales</taxon>
        <taxon>Streptosporangiaceae</taxon>
        <taxon>Nonomuraea</taxon>
    </lineage>
</organism>
<evidence type="ECO:0000313" key="2">
    <source>
        <dbReference type="Proteomes" id="UP000661607"/>
    </source>
</evidence>
<name>A0ABR9KDQ1_9ACTN</name>
<proteinExistence type="predicted"/>
<accession>A0ABR9KDQ1</accession>
<evidence type="ECO:0000313" key="1">
    <source>
        <dbReference type="EMBL" id="MBE1559950.1"/>
    </source>
</evidence>
<gene>
    <name evidence="1" type="ORF">H4W81_002729</name>
</gene>
<keyword evidence="2" id="KW-1185">Reference proteome</keyword>
<comment type="caution">
    <text evidence="1">The sequence shown here is derived from an EMBL/GenBank/DDBJ whole genome shotgun (WGS) entry which is preliminary data.</text>
</comment>
<dbReference type="Proteomes" id="UP000661607">
    <property type="component" value="Unassembled WGS sequence"/>
</dbReference>
<dbReference type="EMBL" id="JADBEF010000001">
    <property type="protein sequence ID" value="MBE1559950.1"/>
    <property type="molecule type" value="Genomic_DNA"/>
</dbReference>
<reference evidence="1 2" key="1">
    <citation type="submission" date="2020-10" db="EMBL/GenBank/DDBJ databases">
        <title>Sequencing the genomes of 1000 actinobacteria strains.</title>
        <authorList>
            <person name="Klenk H.-P."/>
        </authorList>
    </citation>
    <scope>NUCLEOTIDE SEQUENCE [LARGE SCALE GENOMIC DNA]</scope>
    <source>
        <strain evidence="1 2">DSM 43748</strain>
    </source>
</reference>